<dbReference type="GO" id="GO:0047429">
    <property type="term" value="F:nucleoside triphosphate diphosphatase activity"/>
    <property type="evidence" value="ECO:0007669"/>
    <property type="project" value="InterPro"/>
</dbReference>
<gene>
    <name evidence="2" type="ORF">COOX1_0082</name>
</gene>
<dbReference type="RefSeq" id="WP_170084627.1">
    <property type="nucleotide sequence ID" value="NZ_CP047971.1"/>
</dbReference>
<name>A0A6F9E0L2_9BACL</name>
<dbReference type="PANTHER" id="PTHR30522:SF0">
    <property type="entry name" value="NUCLEOSIDE TRIPHOSPHATE PYROPHOSPHOHYDROLASE"/>
    <property type="match status" value="1"/>
</dbReference>
<dbReference type="Gene3D" id="1.10.287.1080">
    <property type="entry name" value="MazG-like"/>
    <property type="match status" value="2"/>
</dbReference>
<dbReference type="GO" id="GO:0046076">
    <property type="term" value="P:dTTP catabolic process"/>
    <property type="evidence" value="ECO:0007669"/>
    <property type="project" value="TreeGrafter"/>
</dbReference>
<dbReference type="InterPro" id="IPR048011">
    <property type="entry name" value="NTP-PPase_MazG-like_C"/>
</dbReference>
<organism evidence="2 3">
    <name type="scientific">Kyrpidia spormannii</name>
    <dbReference type="NCBI Taxonomy" id="2055160"/>
    <lineage>
        <taxon>Bacteria</taxon>
        <taxon>Bacillati</taxon>
        <taxon>Bacillota</taxon>
        <taxon>Bacilli</taxon>
        <taxon>Bacillales</taxon>
        <taxon>Alicyclobacillaceae</taxon>
        <taxon>Kyrpidia</taxon>
    </lineage>
</organism>
<sequence length="287" mass="31704">MNEQHTKTQGSLDVGRRFAHVVELVARLRGPGGCPWDRAQTHLSLRPYVIEEAYEVAEALDEQDPRALCEELGDLLLQVLLHSEIGREAGTFDISDCIDGLSAKLIRRHPHVFGGERVEDAAGVERRWAQIKAEERNRAVQEGEEGGAGGWLEGISLARPAVQVAYRLGKRAAEVGFDWKDPRLVMDKVREELQEVADALQERGDPDGGAAFSEAVAEEVGDLLFAVVNLARLVGVDPEGALAGANRKFIRRFGYMESELKKRGIPLDNASLDEMEALWQSAKKVCR</sequence>
<dbReference type="GO" id="GO:0046047">
    <property type="term" value="P:TTP catabolic process"/>
    <property type="evidence" value="ECO:0007669"/>
    <property type="project" value="TreeGrafter"/>
</dbReference>
<dbReference type="GO" id="GO:0046081">
    <property type="term" value="P:dUTP catabolic process"/>
    <property type="evidence" value="ECO:0007669"/>
    <property type="project" value="TreeGrafter"/>
</dbReference>
<evidence type="ECO:0000259" key="1">
    <source>
        <dbReference type="Pfam" id="PF03819"/>
    </source>
</evidence>
<keyword evidence="2" id="KW-0378">Hydrolase</keyword>
<dbReference type="InterPro" id="IPR004518">
    <property type="entry name" value="MazG-like_dom"/>
</dbReference>
<feature type="domain" description="NTP pyrophosphohydrolase MazG-like" evidence="1">
    <location>
        <begin position="184"/>
        <end position="252"/>
    </location>
</feature>
<dbReference type="InterPro" id="IPR011551">
    <property type="entry name" value="NTP_PyrPHydrolase_MazG"/>
</dbReference>
<accession>A0A6F9E0L2</accession>
<evidence type="ECO:0000313" key="2">
    <source>
        <dbReference type="EMBL" id="CAB3389772.1"/>
    </source>
</evidence>
<proteinExistence type="predicted"/>
<dbReference type="AlphaFoldDB" id="A0A6F9E0L2"/>
<feature type="domain" description="NTP pyrophosphohydrolase MazG-like" evidence="1">
    <location>
        <begin position="40"/>
        <end position="113"/>
    </location>
</feature>
<dbReference type="GO" id="GO:0006950">
    <property type="term" value="P:response to stress"/>
    <property type="evidence" value="ECO:0007669"/>
    <property type="project" value="UniProtKB-ARBA"/>
</dbReference>
<dbReference type="CDD" id="cd11529">
    <property type="entry name" value="NTP-PPase_MazG_Cterm"/>
    <property type="match status" value="1"/>
</dbReference>
<evidence type="ECO:0000313" key="3">
    <source>
        <dbReference type="Proteomes" id="UP000502196"/>
    </source>
</evidence>
<dbReference type="CDD" id="cd11528">
    <property type="entry name" value="NTP-PPase_MazG_Nterm"/>
    <property type="match status" value="1"/>
</dbReference>
<dbReference type="Proteomes" id="UP000502196">
    <property type="component" value="Chromosome"/>
</dbReference>
<dbReference type="PANTHER" id="PTHR30522">
    <property type="entry name" value="NUCLEOSIDE TRIPHOSPHATE PYROPHOSPHOHYDROLASE"/>
    <property type="match status" value="1"/>
</dbReference>
<dbReference type="FunFam" id="1.10.287.1080:FF:000001">
    <property type="entry name" value="Nucleoside triphosphate pyrophosphohydrolase"/>
    <property type="match status" value="1"/>
</dbReference>
<protein>
    <submittedName>
        <fullName evidence="2">Nucleoside triphosphate pyrophosphohydrolase</fullName>
    </submittedName>
</protein>
<dbReference type="Pfam" id="PF03819">
    <property type="entry name" value="MazG"/>
    <property type="match status" value="2"/>
</dbReference>
<dbReference type="SUPFAM" id="SSF101386">
    <property type="entry name" value="all-alpha NTP pyrophosphatases"/>
    <property type="match status" value="2"/>
</dbReference>
<dbReference type="GO" id="GO:0046052">
    <property type="term" value="P:UTP catabolic process"/>
    <property type="evidence" value="ECO:0007669"/>
    <property type="project" value="TreeGrafter"/>
</dbReference>
<reference evidence="2 3" key="1">
    <citation type="submission" date="2020-04" db="EMBL/GenBank/DDBJ databases">
        <authorList>
            <person name="Hogendoorn C."/>
        </authorList>
    </citation>
    <scope>NUCLEOTIDE SEQUENCE [LARGE SCALE GENOMIC DNA]</scope>
    <source>
        <strain evidence="2">COOX1</strain>
    </source>
</reference>
<dbReference type="NCBIfam" id="TIGR00444">
    <property type="entry name" value="mazG"/>
    <property type="match status" value="1"/>
</dbReference>
<dbReference type="GO" id="GO:0046061">
    <property type="term" value="P:dATP catabolic process"/>
    <property type="evidence" value="ECO:0007669"/>
    <property type="project" value="TreeGrafter"/>
</dbReference>
<dbReference type="GO" id="GO:0006203">
    <property type="term" value="P:dGTP catabolic process"/>
    <property type="evidence" value="ECO:0007669"/>
    <property type="project" value="TreeGrafter"/>
</dbReference>
<dbReference type="InterPro" id="IPR048015">
    <property type="entry name" value="NTP-PPase_MazG-like_N"/>
</dbReference>
<dbReference type="NCBIfam" id="NF007113">
    <property type="entry name" value="PRK09562.1"/>
    <property type="match status" value="1"/>
</dbReference>
<dbReference type="EMBL" id="LR792683">
    <property type="protein sequence ID" value="CAB3389772.1"/>
    <property type="molecule type" value="Genomic_DNA"/>
</dbReference>